<evidence type="ECO:0000256" key="1">
    <source>
        <dbReference type="ARBA" id="ARBA00004651"/>
    </source>
</evidence>
<reference evidence="7 8" key="1">
    <citation type="submission" date="2019-03" db="EMBL/GenBank/DDBJ databases">
        <title>Genomic Encyclopedia of Type Strains, Phase IV (KMG-IV): sequencing the most valuable type-strain genomes for metagenomic binning, comparative biology and taxonomic classification.</title>
        <authorList>
            <person name="Goeker M."/>
        </authorList>
    </citation>
    <scope>NUCLEOTIDE SEQUENCE [LARGE SCALE GENOMIC DNA]</scope>
    <source>
        <strain evidence="7 8">DSM 21153</strain>
    </source>
</reference>
<evidence type="ECO:0000256" key="6">
    <source>
        <dbReference type="SAM" id="Phobius"/>
    </source>
</evidence>
<dbReference type="Pfam" id="PF02600">
    <property type="entry name" value="DsbB"/>
    <property type="match status" value="1"/>
</dbReference>
<dbReference type="InterPro" id="IPR050183">
    <property type="entry name" value="DsbB"/>
</dbReference>
<evidence type="ECO:0000313" key="8">
    <source>
        <dbReference type="Proteomes" id="UP000295277"/>
    </source>
</evidence>
<keyword evidence="3 6" id="KW-0812">Transmembrane</keyword>
<dbReference type="Gene3D" id="1.20.1550.10">
    <property type="entry name" value="DsbB-like"/>
    <property type="match status" value="1"/>
</dbReference>
<dbReference type="InterPro" id="IPR003752">
    <property type="entry name" value="DiS_bond_form_DsbB/BdbC"/>
</dbReference>
<dbReference type="InterPro" id="IPR023380">
    <property type="entry name" value="DsbB-like_sf"/>
</dbReference>
<dbReference type="PANTHER" id="PTHR36570">
    <property type="entry name" value="DISULFIDE BOND FORMATION PROTEIN B"/>
    <property type="match status" value="1"/>
</dbReference>
<dbReference type="GO" id="GO:0005886">
    <property type="term" value="C:plasma membrane"/>
    <property type="evidence" value="ECO:0007669"/>
    <property type="project" value="UniProtKB-SubCell"/>
</dbReference>
<evidence type="ECO:0000313" key="7">
    <source>
        <dbReference type="EMBL" id="TCM81481.1"/>
    </source>
</evidence>
<name>A0A4R1YQU4_9RHOB</name>
<dbReference type="SUPFAM" id="SSF158442">
    <property type="entry name" value="DsbB-like"/>
    <property type="match status" value="1"/>
</dbReference>
<comment type="caution">
    <text evidence="7">The sequence shown here is derived from an EMBL/GenBank/DDBJ whole genome shotgun (WGS) entry which is preliminary data.</text>
</comment>
<feature type="transmembrane region" description="Helical" evidence="6">
    <location>
        <begin position="12"/>
        <end position="31"/>
    </location>
</feature>
<evidence type="ECO:0000256" key="5">
    <source>
        <dbReference type="ARBA" id="ARBA00023136"/>
    </source>
</evidence>
<sequence length="170" mass="18215">MTRMLTMTRNRAIFLAAAGSLGILLAGYWFQYIVGLAPCILCLWQRLPHMIATLLGMAAIAVGGRILPLAGAVTMVVSAGLGIYHTGVERKWWPGPASCTGDAAGFQALTPEQMLDPTLVRPVVLCDQVQWEMFGLSMASYNAMISLAFAGLWLWAFLHGRGAARSSSAA</sequence>
<dbReference type="RefSeq" id="WP_243642069.1">
    <property type="nucleotide sequence ID" value="NZ_SLVM01000018.1"/>
</dbReference>
<dbReference type="EMBL" id="SLVM01000018">
    <property type="protein sequence ID" value="TCM81481.1"/>
    <property type="molecule type" value="Genomic_DNA"/>
</dbReference>
<protein>
    <submittedName>
        <fullName evidence="7">Disulfide bond formation protein DsbB</fullName>
    </submittedName>
</protein>
<dbReference type="AlphaFoldDB" id="A0A4R1YQU4"/>
<proteinExistence type="predicted"/>
<dbReference type="GO" id="GO:0006457">
    <property type="term" value="P:protein folding"/>
    <property type="evidence" value="ECO:0007669"/>
    <property type="project" value="InterPro"/>
</dbReference>
<accession>A0A4R1YQU4</accession>
<evidence type="ECO:0000256" key="3">
    <source>
        <dbReference type="ARBA" id="ARBA00022692"/>
    </source>
</evidence>
<evidence type="ECO:0000256" key="4">
    <source>
        <dbReference type="ARBA" id="ARBA00022989"/>
    </source>
</evidence>
<keyword evidence="5 6" id="KW-0472">Membrane</keyword>
<keyword evidence="4 6" id="KW-1133">Transmembrane helix</keyword>
<feature type="transmembrane region" description="Helical" evidence="6">
    <location>
        <begin position="139"/>
        <end position="158"/>
    </location>
</feature>
<organism evidence="7 8">
    <name type="scientific">Rhodovulum steppense</name>
    <dbReference type="NCBI Taxonomy" id="540251"/>
    <lineage>
        <taxon>Bacteria</taxon>
        <taxon>Pseudomonadati</taxon>
        <taxon>Pseudomonadota</taxon>
        <taxon>Alphaproteobacteria</taxon>
        <taxon>Rhodobacterales</taxon>
        <taxon>Paracoccaceae</taxon>
        <taxon>Rhodovulum</taxon>
    </lineage>
</organism>
<dbReference type="Proteomes" id="UP000295277">
    <property type="component" value="Unassembled WGS sequence"/>
</dbReference>
<dbReference type="PANTHER" id="PTHR36570:SF3">
    <property type="entry name" value="DISULFIDE BOND FORMATION PROTEIN B"/>
    <property type="match status" value="1"/>
</dbReference>
<feature type="transmembrane region" description="Helical" evidence="6">
    <location>
        <begin position="43"/>
        <end position="62"/>
    </location>
</feature>
<comment type="subcellular location">
    <subcellularLocation>
        <location evidence="1">Cell membrane</location>
        <topology evidence="1">Multi-pass membrane protein</topology>
    </subcellularLocation>
</comment>
<keyword evidence="2" id="KW-1003">Cell membrane</keyword>
<gene>
    <name evidence="7" type="ORF">EV216_11823</name>
</gene>
<keyword evidence="8" id="KW-1185">Reference proteome</keyword>
<dbReference type="GO" id="GO:0015035">
    <property type="term" value="F:protein-disulfide reductase activity"/>
    <property type="evidence" value="ECO:0007669"/>
    <property type="project" value="InterPro"/>
</dbReference>
<evidence type="ECO:0000256" key="2">
    <source>
        <dbReference type="ARBA" id="ARBA00022475"/>
    </source>
</evidence>